<dbReference type="AlphaFoldDB" id="A0A727SID4"/>
<name>A0A727SID4_SALET</name>
<gene>
    <name evidence="1" type="ORF">G3X11_000130</name>
    <name evidence="2" type="ORF">G4P63_000776</name>
</gene>
<dbReference type="EMBL" id="DAATAK010000003">
    <property type="protein sequence ID" value="HAE7778010.1"/>
    <property type="molecule type" value="Genomic_DNA"/>
</dbReference>
<organism evidence="1">
    <name type="scientific">Salmonella enterica subsp. enterica serovar Bareilly</name>
    <dbReference type="NCBI Taxonomy" id="58096"/>
    <lineage>
        <taxon>Bacteria</taxon>
        <taxon>Pseudomonadati</taxon>
        <taxon>Pseudomonadota</taxon>
        <taxon>Gammaproteobacteria</taxon>
        <taxon>Enterobacterales</taxon>
        <taxon>Enterobacteriaceae</taxon>
        <taxon>Salmonella</taxon>
    </lineage>
</organism>
<accession>A0A727SID4</accession>
<reference evidence="1" key="2">
    <citation type="submission" date="2018-07" db="EMBL/GenBank/DDBJ databases">
        <authorList>
            <consortium name="NCBI Pathogen Detection Project"/>
        </authorList>
    </citation>
    <scope>NUCLEOTIDE SEQUENCE</scope>
    <source>
        <strain evidence="2">BCW_2644</strain>
        <strain evidence="1">M203</strain>
    </source>
</reference>
<evidence type="ECO:0000313" key="1">
    <source>
        <dbReference type="EMBL" id="HAE2136649.1"/>
    </source>
</evidence>
<comment type="caution">
    <text evidence="1">The sequence shown here is derived from an EMBL/GenBank/DDBJ whole genome shotgun (WGS) entry which is preliminary data.</text>
</comment>
<sequence>MGPASDSRGRLFEFRINLALSLRKMCLIAFLAGKKALHLLYRKKYFIINEINK</sequence>
<protein>
    <submittedName>
        <fullName evidence="1">Uncharacterized protein</fullName>
    </submittedName>
</protein>
<proteinExistence type="predicted"/>
<dbReference type="EMBL" id="DAAREV010000001">
    <property type="protein sequence ID" value="HAE2136649.1"/>
    <property type="molecule type" value="Genomic_DNA"/>
</dbReference>
<evidence type="ECO:0000313" key="2">
    <source>
        <dbReference type="EMBL" id="HAE7778010.1"/>
    </source>
</evidence>
<reference evidence="1" key="1">
    <citation type="journal article" date="2018" name="Genome Biol.">
        <title>SKESA: strategic k-mer extension for scrupulous assemblies.</title>
        <authorList>
            <person name="Souvorov A."/>
            <person name="Agarwala R."/>
            <person name="Lipman D.J."/>
        </authorList>
    </citation>
    <scope>NUCLEOTIDE SEQUENCE</scope>
    <source>
        <strain evidence="2">BCW_2644</strain>
        <strain evidence="1">M203</strain>
    </source>
</reference>